<dbReference type="Proteomes" id="UP000037729">
    <property type="component" value="Unassembled WGS sequence"/>
</dbReference>
<dbReference type="Pfam" id="PF07883">
    <property type="entry name" value="Cupin_2"/>
    <property type="match status" value="1"/>
</dbReference>
<evidence type="ECO:0000259" key="3">
    <source>
        <dbReference type="Pfam" id="PF07883"/>
    </source>
</evidence>
<keyword evidence="1" id="KW-0479">Metal-binding</keyword>
<organism evidence="4 5">
    <name type="scientific">Haloarcula rubripromontorii</name>
    <dbReference type="NCBI Taxonomy" id="1705562"/>
    <lineage>
        <taxon>Archaea</taxon>
        <taxon>Methanobacteriati</taxon>
        <taxon>Methanobacteriota</taxon>
        <taxon>Stenosarchaea group</taxon>
        <taxon>Halobacteria</taxon>
        <taxon>Halobacteriales</taxon>
        <taxon>Haloarculaceae</taxon>
        <taxon>Haloarcula</taxon>
    </lineage>
</organism>
<dbReference type="InterPro" id="IPR011051">
    <property type="entry name" value="RmlC_Cupin_sf"/>
</dbReference>
<evidence type="ECO:0000313" key="4">
    <source>
        <dbReference type="EMBL" id="KOX93121.1"/>
    </source>
</evidence>
<dbReference type="PATRIC" id="fig|1705562.3.peg.546"/>
<evidence type="ECO:0000256" key="2">
    <source>
        <dbReference type="SAM" id="MobiDB-lite"/>
    </source>
</evidence>
<dbReference type="AlphaFoldDB" id="A0A0M9ALI3"/>
<name>A0A0M9ALI3_9EURY</name>
<dbReference type="CDD" id="cd02224">
    <property type="entry name" value="cupin_SPO2919-like"/>
    <property type="match status" value="1"/>
</dbReference>
<feature type="region of interest" description="Disordered" evidence="2">
    <location>
        <begin position="1"/>
        <end position="21"/>
    </location>
</feature>
<dbReference type="InterPro" id="IPR051610">
    <property type="entry name" value="GPI/OXD"/>
</dbReference>
<dbReference type="InterPro" id="IPR013096">
    <property type="entry name" value="Cupin_2"/>
</dbReference>
<feature type="domain" description="Cupin type-2" evidence="3">
    <location>
        <begin position="42"/>
        <end position="113"/>
    </location>
</feature>
<evidence type="ECO:0000313" key="5">
    <source>
        <dbReference type="Proteomes" id="UP000037729"/>
    </source>
</evidence>
<dbReference type="PANTHER" id="PTHR35848">
    <property type="entry name" value="OXALATE-BINDING PROTEIN"/>
    <property type="match status" value="1"/>
</dbReference>
<dbReference type="PANTHER" id="PTHR35848:SF6">
    <property type="entry name" value="CUPIN TYPE-2 DOMAIN-CONTAINING PROTEIN"/>
    <property type="match status" value="1"/>
</dbReference>
<reference evidence="4 5" key="1">
    <citation type="submission" date="2015-08" db="EMBL/GenBank/DDBJ databases">
        <title>Genomes of Isolates from Cabo Rojo, PR.</title>
        <authorList>
            <person name="Sanchez-Nieves R.L."/>
            <person name="Montalvo-Rodriguez R."/>
        </authorList>
    </citation>
    <scope>NUCLEOTIDE SEQUENCE [LARGE SCALE GENOMIC DNA]</scope>
    <source>
        <strain evidence="4 5">SL3</strain>
    </source>
</reference>
<gene>
    <name evidence="4" type="ORF">AMS69_11790</name>
</gene>
<dbReference type="GO" id="GO:0046872">
    <property type="term" value="F:metal ion binding"/>
    <property type="evidence" value="ECO:0007669"/>
    <property type="project" value="UniProtKB-KW"/>
</dbReference>
<dbReference type="OrthoDB" id="49661at2157"/>
<dbReference type="STRING" id="1705562.AMS69_11790"/>
<dbReference type="EMBL" id="LIUF01000003">
    <property type="protein sequence ID" value="KOX93121.1"/>
    <property type="molecule type" value="Genomic_DNA"/>
</dbReference>
<comment type="caution">
    <text evidence="4">The sequence shown here is derived from an EMBL/GenBank/DDBJ whole genome shotgun (WGS) entry which is preliminary data.</text>
</comment>
<keyword evidence="5" id="KW-1185">Reference proteome</keyword>
<proteinExistence type="predicted"/>
<protein>
    <submittedName>
        <fullName evidence="4">Cupin</fullName>
    </submittedName>
</protein>
<dbReference type="Gene3D" id="2.60.120.10">
    <property type="entry name" value="Jelly Rolls"/>
    <property type="match status" value="1"/>
</dbReference>
<dbReference type="RefSeq" id="WP_053968255.1">
    <property type="nucleotide sequence ID" value="NZ_LIUF01000003.1"/>
</dbReference>
<sequence>MSDGPVNEADLDWTDHDHGDRTFKRKQIGDAAGGEQLGASLYAVPPGKRLWVRHYHEGNEEAIFVRGGTGTLRLGPEAEEHTVEPGDYVALPAGEESTHEIEAGESELRLLMVSTMEEPDITVYPDREMVGLYAGSPPGGEKADRTLSTYLDINAEKEYWDE</sequence>
<dbReference type="InterPro" id="IPR014710">
    <property type="entry name" value="RmlC-like_jellyroll"/>
</dbReference>
<evidence type="ECO:0000256" key="1">
    <source>
        <dbReference type="ARBA" id="ARBA00022723"/>
    </source>
</evidence>
<dbReference type="SUPFAM" id="SSF51182">
    <property type="entry name" value="RmlC-like cupins"/>
    <property type="match status" value="1"/>
</dbReference>
<accession>A0A0M9ALI3</accession>